<dbReference type="AlphaFoldDB" id="A0AA51RSV0"/>
<name>A0AA51RSV0_9GAMM</name>
<evidence type="ECO:0000256" key="1">
    <source>
        <dbReference type="SAM" id="Phobius"/>
    </source>
</evidence>
<keyword evidence="1" id="KW-0812">Transmembrane</keyword>
<reference evidence="2 3" key="1">
    <citation type="submission" date="2023-08" db="EMBL/GenBank/DDBJ databases">
        <title>Pleionea litopenaei sp. nov., isolated from stomach of juvenile Litopenaeus vannamei.</title>
        <authorList>
            <person name="Rho A.M."/>
            <person name="Hwang C.Y."/>
        </authorList>
    </citation>
    <scope>NUCLEOTIDE SEQUENCE [LARGE SCALE GENOMIC DNA]</scope>
    <source>
        <strain evidence="2 3">HL-JVS1</strain>
    </source>
</reference>
<feature type="transmembrane region" description="Helical" evidence="1">
    <location>
        <begin position="68"/>
        <end position="86"/>
    </location>
</feature>
<dbReference type="KEGG" id="plei:Q9312_17620"/>
<proteinExistence type="predicted"/>
<evidence type="ECO:0000313" key="2">
    <source>
        <dbReference type="EMBL" id="WMS87036.1"/>
    </source>
</evidence>
<dbReference type="Proteomes" id="UP001239782">
    <property type="component" value="Chromosome"/>
</dbReference>
<accession>A0AA51RSV0</accession>
<gene>
    <name evidence="2" type="ORF">Q9312_17620</name>
</gene>
<feature type="transmembrane region" description="Helical" evidence="1">
    <location>
        <begin position="44"/>
        <end position="62"/>
    </location>
</feature>
<dbReference type="EMBL" id="CP133548">
    <property type="protein sequence ID" value="WMS87036.1"/>
    <property type="molecule type" value="Genomic_DNA"/>
</dbReference>
<organism evidence="2 3">
    <name type="scientific">Pleionea litopenaei</name>
    <dbReference type="NCBI Taxonomy" id="3070815"/>
    <lineage>
        <taxon>Bacteria</taxon>
        <taxon>Pseudomonadati</taxon>
        <taxon>Pseudomonadota</taxon>
        <taxon>Gammaproteobacteria</taxon>
        <taxon>Oceanospirillales</taxon>
        <taxon>Pleioneaceae</taxon>
        <taxon>Pleionea</taxon>
    </lineage>
</organism>
<protein>
    <submittedName>
        <fullName evidence="2">Uncharacterized protein</fullName>
    </submittedName>
</protein>
<keyword evidence="1" id="KW-0472">Membrane</keyword>
<sequence length="102" mass="11908">MNALVCPHCEHPVSLKTILTTRLITKVLCLECHQFIHFEKAKSIIFNISALIFFYALSMTLAYLQVHWLLLTFSVVFFAIAWRYLGYRLIISRMIKIIDTSN</sequence>
<evidence type="ECO:0000313" key="3">
    <source>
        <dbReference type="Proteomes" id="UP001239782"/>
    </source>
</evidence>
<keyword evidence="3" id="KW-1185">Reference proteome</keyword>
<dbReference type="RefSeq" id="WP_309202174.1">
    <property type="nucleotide sequence ID" value="NZ_CP133548.1"/>
</dbReference>
<keyword evidence="1" id="KW-1133">Transmembrane helix</keyword>